<dbReference type="PANTHER" id="PTHR43547:SF2">
    <property type="entry name" value="HYBRID SIGNAL TRANSDUCTION HISTIDINE KINASE C"/>
    <property type="match status" value="1"/>
</dbReference>
<dbReference type="SMART" id="SM00387">
    <property type="entry name" value="HATPase_c"/>
    <property type="match status" value="1"/>
</dbReference>
<dbReference type="InterPro" id="IPR005467">
    <property type="entry name" value="His_kinase_dom"/>
</dbReference>
<dbReference type="GO" id="GO:0000155">
    <property type="term" value="F:phosphorelay sensor kinase activity"/>
    <property type="evidence" value="ECO:0007669"/>
    <property type="project" value="InterPro"/>
</dbReference>
<dbReference type="PANTHER" id="PTHR43547">
    <property type="entry name" value="TWO-COMPONENT HISTIDINE KINASE"/>
    <property type="match status" value="1"/>
</dbReference>
<feature type="domain" description="Histidine kinase" evidence="5">
    <location>
        <begin position="232"/>
        <end position="452"/>
    </location>
</feature>
<dbReference type="InterPro" id="IPR003594">
    <property type="entry name" value="HATPase_dom"/>
</dbReference>
<evidence type="ECO:0000256" key="1">
    <source>
        <dbReference type="ARBA" id="ARBA00000085"/>
    </source>
</evidence>
<keyword evidence="4" id="KW-1133">Transmembrane helix</keyword>
<dbReference type="InterPro" id="IPR004358">
    <property type="entry name" value="Sig_transdc_His_kin-like_C"/>
</dbReference>
<evidence type="ECO:0000256" key="3">
    <source>
        <dbReference type="ARBA" id="ARBA00022553"/>
    </source>
</evidence>
<dbReference type="EC" id="2.7.13.3" evidence="2"/>
<dbReference type="InterPro" id="IPR003661">
    <property type="entry name" value="HisK_dim/P_dom"/>
</dbReference>
<dbReference type="CDD" id="cd00082">
    <property type="entry name" value="HisKA"/>
    <property type="match status" value="1"/>
</dbReference>
<comment type="catalytic activity">
    <reaction evidence="1">
        <text>ATP + protein L-histidine = ADP + protein N-phospho-L-histidine.</text>
        <dbReference type="EC" id="2.7.13.3"/>
    </reaction>
</comment>
<comment type="caution">
    <text evidence="6">The sequence shown here is derived from an EMBL/GenBank/DDBJ whole genome shotgun (WGS) entry which is preliminary data.</text>
</comment>
<sequence>MRQNKKQIYFIISLVVMAIGGLFYIQAHWLRDYYATEESKFRHRIHKDIDQIENAVRHNPKMTTIVPQWLMHLDRADSFPMDPNLAQKASDFVCRTLNESMLKDEISEPYDWAVLKIVEDKSSMKLIYSTQEAAVSEADVKSYHQFTDYFYLPENQGFHEFISSNRSVGGYKFAIKFKDNSYYQKHIGSTVQSYIWLSLLFMLVVLGCFIYTLLIINRQAALDAMKNNFINNLTHELKTPIFSISLVTKVFRKSLREQDYQKLPKYLDIIEKENAHLKDHVEKVLQIAQMGNRKQMELEMKSFDLVALTRETLQPFELIASEKSGHVSLSYPKAPQPMVGDPTHVKNIIHNLVDNAIKYSKDIPEVKVNLSSEGDTEVIEVVDSGVGMTAGQKKTAFDMFYRVPTGDVHKVKGFGLGLSYVKLAVQAHQGEVDLSSKLGGGTKVRVSFPKNTAEG</sequence>
<evidence type="ECO:0000259" key="5">
    <source>
        <dbReference type="PROSITE" id="PS50109"/>
    </source>
</evidence>
<proteinExistence type="predicted"/>
<dbReference type="PRINTS" id="PR00344">
    <property type="entry name" value="BCTRLSENSOR"/>
</dbReference>
<reference evidence="6 7" key="1">
    <citation type="submission" date="2021-12" db="EMBL/GenBank/DDBJ databases">
        <title>Genome sequencing of bacteria with rrn-lacking chromosome and rrn-plasmid.</title>
        <authorList>
            <person name="Anda M."/>
            <person name="Iwasaki W."/>
        </authorList>
    </citation>
    <scope>NUCLEOTIDE SEQUENCE [LARGE SCALE GENOMIC DNA]</scope>
    <source>
        <strain evidence="6 7">NBRC 15940</strain>
    </source>
</reference>
<dbReference type="SMART" id="SM00388">
    <property type="entry name" value="HisKA"/>
    <property type="match status" value="1"/>
</dbReference>
<dbReference type="PROSITE" id="PS50109">
    <property type="entry name" value="HIS_KIN"/>
    <property type="match status" value="1"/>
</dbReference>
<accession>A0AAN5AMM2</accession>
<dbReference type="EMBL" id="BQKE01000002">
    <property type="protein sequence ID" value="GJM62531.1"/>
    <property type="molecule type" value="Genomic_DNA"/>
</dbReference>
<name>A0AAN5AMM2_9BACT</name>
<evidence type="ECO:0000256" key="4">
    <source>
        <dbReference type="SAM" id="Phobius"/>
    </source>
</evidence>
<dbReference type="SUPFAM" id="SSF55874">
    <property type="entry name" value="ATPase domain of HSP90 chaperone/DNA topoisomerase II/histidine kinase"/>
    <property type="match status" value="1"/>
</dbReference>
<dbReference type="SUPFAM" id="SSF47384">
    <property type="entry name" value="Homodimeric domain of signal transducing histidine kinase"/>
    <property type="match status" value="1"/>
</dbReference>
<keyword evidence="4" id="KW-0472">Membrane</keyword>
<dbReference type="InterPro" id="IPR036890">
    <property type="entry name" value="HATPase_C_sf"/>
</dbReference>
<gene>
    <name evidence="6" type="ORF">PEDI_30830</name>
</gene>
<dbReference type="Pfam" id="PF00512">
    <property type="entry name" value="HisKA"/>
    <property type="match status" value="1"/>
</dbReference>
<feature type="transmembrane region" description="Helical" evidence="4">
    <location>
        <begin position="7"/>
        <end position="25"/>
    </location>
</feature>
<keyword evidence="4" id="KW-0812">Transmembrane</keyword>
<dbReference type="Gene3D" id="3.30.565.10">
    <property type="entry name" value="Histidine kinase-like ATPase, C-terminal domain"/>
    <property type="match status" value="1"/>
</dbReference>
<evidence type="ECO:0000256" key="2">
    <source>
        <dbReference type="ARBA" id="ARBA00012438"/>
    </source>
</evidence>
<dbReference type="AlphaFoldDB" id="A0AAN5AMM2"/>
<dbReference type="Pfam" id="PF02518">
    <property type="entry name" value="HATPase_c"/>
    <property type="match status" value="1"/>
</dbReference>
<organism evidence="6 7">
    <name type="scientific">Persicobacter diffluens</name>
    <dbReference type="NCBI Taxonomy" id="981"/>
    <lineage>
        <taxon>Bacteria</taxon>
        <taxon>Pseudomonadati</taxon>
        <taxon>Bacteroidota</taxon>
        <taxon>Cytophagia</taxon>
        <taxon>Cytophagales</taxon>
        <taxon>Persicobacteraceae</taxon>
        <taxon>Persicobacter</taxon>
    </lineage>
</organism>
<dbReference type="InterPro" id="IPR036097">
    <property type="entry name" value="HisK_dim/P_sf"/>
</dbReference>
<keyword evidence="3" id="KW-0597">Phosphoprotein</keyword>
<evidence type="ECO:0000313" key="6">
    <source>
        <dbReference type="EMBL" id="GJM62531.1"/>
    </source>
</evidence>
<dbReference type="RefSeq" id="WP_338237805.1">
    <property type="nucleotide sequence ID" value="NZ_BQKE01000002.1"/>
</dbReference>
<protein>
    <recommendedName>
        <fullName evidence="2">histidine kinase</fullName>
        <ecNumber evidence="2">2.7.13.3</ecNumber>
    </recommendedName>
</protein>
<feature type="transmembrane region" description="Helical" evidence="4">
    <location>
        <begin position="194"/>
        <end position="216"/>
    </location>
</feature>
<dbReference type="Gene3D" id="1.10.287.130">
    <property type="match status" value="1"/>
</dbReference>
<evidence type="ECO:0000313" key="7">
    <source>
        <dbReference type="Proteomes" id="UP001310022"/>
    </source>
</evidence>
<dbReference type="Proteomes" id="UP001310022">
    <property type="component" value="Unassembled WGS sequence"/>
</dbReference>
<keyword evidence="7" id="KW-1185">Reference proteome</keyword>